<evidence type="ECO:0000313" key="5">
    <source>
        <dbReference type="Proteomes" id="UP000278035"/>
    </source>
</evidence>
<dbReference type="PIRSF" id="PIRSF000090">
    <property type="entry name" value="Beta-ETF"/>
    <property type="match status" value="1"/>
</dbReference>
<dbReference type="PANTHER" id="PTHR21294:SF17">
    <property type="entry name" value="PROTEIN FIXA"/>
    <property type="match status" value="1"/>
</dbReference>
<keyword evidence="2" id="KW-0249">Electron transport</keyword>
<dbReference type="Gene3D" id="3.40.50.620">
    <property type="entry name" value="HUPs"/>
    <property type="match status" value="1"/>
</dbReference>
<dbReference type="OrthoDB" id="9804960at2"/>
<keyword evidence="5" id="KW-1185">Reference proteome</keyword>
<dbReference type="AlphaFoldDB" id="A0A3G8M048"/>
<dbReference type="EMBL" id="CP034015">
    <property type="protein sequence ID" value="AZG74492.1"/>
    <property type="molecule type" value="Genomic_DNA"/>
</dbReference>
<accession>A0A3G8M048</accession>
<evidence type="ECO:0000313" key="4">
    <source>
        <dbReference type="EMBL" id="AZG74492.1"/>
    </source>
</evidence>
<protein>
    <submittedName>
        <fullName evidence="4">Electron transfer flavoprotein FixA</fullName>
    </submittedName>
</protein>
<dbReference type="CDD" id="cd01714">
    <property type="entry name" value="ETF_beta"/>
    <property type="match status" value="1"/>
</dbReference>
<dbReference type="InterPro" id="IPR014729">
    <property type="entry name" value="Rossmann-like_a/b/a_fold"/>
</dbReference>
<name>A0A3G8M048_9GAMM</name>
<organism evidence="4 5">
    <name type="scientific">Shewanella livingstonensis</name>
    <dbReference type="NCBI Taxonomy" id="150120"/>
    <lineage>
        <taxon>Bacteria</taxon>
        <taxon>Pseudomonadati</taxon>
        <taxon>Pseudomonadota</taxon>
        <taxon>Gammaproteobacteria</taxon>
        <taxon>Alteromonadales</taxon>
        <taxon>Shewanellaceae</taxon>
        <taxon>Shewanella</taxon>
    </lineage>
</organism>
<keyword evidence="2" id="KW-0813">Transport</keyword>
<proteinExistence type="inferred from homology"/>
<dbReference type="KEGG" id="slj:EGC82_18085"/>
<evidence type="ECO:0000259" key="3">
    <source>
        <dbReference type="SMART" id="SM00893"/>
    </source>
</evidence>
<dbReference type="SMART" id="SM00893">
    <property type="entry name" value="ETF"/>
    <property type="match status" value="1"/>
</dbReference>
<dbReference type="RefSeq" id="WP_124731987.1">
    <property type="nucleotide sequence ID" value="NZ_CBCSKC010000102.1"/>
</dbReference>
<gene>
    <name evidence="4" type="ORF">EGC82_18085</name>
</gene>
<dbReference type="FunFam" id="3.40.50.620:FF:000072">
    <property type="entry name" value="Protein FixA homolog"/>
    <property type="match status" value="1"/>
</dbReference>
<dbReference type="InterPro" id="IPR012255">
    <property type="entry name" value="ETF_b"/>
</dbReference>
<reference evidence="5" key="1">
    <citation type="submission" date="2018-11" db="EMBL/GenBank/DDBJ databases">
        <title>Shewanella sp. M2.</title>
        <authorList>
            <person name="Hwang Y.J."/>
            <person name="Hwang C.Y."/>
        </authorList>
    </citation>
    <scope>NUCLEOTIDE SEQUENCE [LARGE SCALE GENOMIC DNA]</scope>
    <source>
        <strain evidence="5">LMG 19866</strain>
    </source>
</reference>
<dbReference type="SUPFAM" id="SSF52402">
    <property type="entry name" value="Adenine nucleotide alpha hydrolases-like"/>
    <property type="match status" value="1"/>
</dbReference>
<dbReference type="Proteomes" id="UP000278035">
    <property type="component" value="Chromosome"/>
</dbReference>
<evidence type="ECO:0000256" key="1">
    <source>
        <dbReference type="ARBA" id="ARBA00007557"/>
    </source>
</evidence>
<comment type="similarity">
    <text evidence="1">Belongs to the ETF beta-subunit/FixA family.</text>
</comment>
<dbReference type="Pfam" id="PF01012">
    <property type="entry name" value="ETF"/>
    <property type="match status" value="1"/>
</dbReference>
<dbReference type="InterPro" id="IPR033948">
    <property type="entry name" value="ETF_beta_N"/>
</dbReference>
<dbReference type="PANTHER" id="PTHR21294">
    <property type="entry name" value="ELECTRON TRANSFER FLAVOPROTEIN BETA-SUBUNIT"/>
    <property type="match status" value="1"/>
</dbReference>
<dbReference type="InterPro" id="IPR014730">
    <property type="entry name" value="ETF_a/b_N"/>
</dbReference>
<sequence length="257" mass="27484">MKIITCYKLVPEEQDIAINADGNLDISKAAPKINPFDLCAVETGVQLKGLIDDCSITAMSVGGKALTNPKARKDVLSRGPDDLTVVIDDKFEQLLPHQTARILMAAAQKTGFDLIICGDGSSDLYAQQVGLQLGELLGVANINAVSKIISAEPGKLIVERALDNEVEVLELVLPAVISVSADINEPTIPSMKTILAAAKKPVTVLSAADLDLSDITELVELVSVIAPKQKTRQNIVIEGDDEQQIAQFAEHLRKALK</sequence>
<dbReference type="NCBIfam" id="NF002888">
    <property type="entry name" value="PRK03359.1"/>
    <property type="match status" value="1"/>
</dbReference>
<dbReference type="GO" id="GO:0009055">
    <property type="term" value="F:electron transfer activity"/>
    <property type="evidence" value="ECO:0007669"/>
    <property type="project" value="InterPro"/>
</dbReference>
<evidence type="ECO:0000256" key="2">
    <source>
        <dbReference type="ARBA" id="ARBA00022982"/>
    </source>
</evidence>
<feature type="domain" description="Electron transfer flavoprotein alpha/beta-subunit N-terminal" evidence="3">
    <location>
        <begin position="21"/>
        <end position="214"/>
    </location>
</feature>